<keyword evidence="8" id="KW-0902">Two-component regulatory system</keyword>
<dbReference type="PROSITE" id="PS50109">
    <property type="entry name" value="HIS_KIN"/>
    <property type="match status" value="1"/>
</dbReference>
<keyword evidence="5" id="KW-0547">Nucleotide-binding</keyword>
<dbReference type="Pfam" id="PF01590">
    <property type="entry name" value="GAF"/>
    <property type="match status" value="1"/>
</dbReference>
<keyword evidence="4" id="KW-0808">Transferase</keyword>
<evidence type="ECO:0000313" key="11">
    <source>
        <dbReference type="EMBL" id="ACU83548.1"/>
    </source>
</evidence>
<protein>
    <recommendedName>
        <fullName evidence="2">histidine kinase</fullName>
        <ecNumber evidence="2">2.7.13.3</ecNumber>
    </recommendedName>
</protein>
<dbReference type="InterPro" id="IPR029016">
    <property type="entry name" value="GAF-like_dom_sf"/>
</dbReference>
<keyword evidence="9" id="KW-0175">Coiled coil</keyword>
<feature type="domain" description="Histidine kinase" evidence="10">
    <location>
        <begin position="234"/>
        <end position="466"/>
    </location>
</feature>
<gene>
    <name evidence="11" type="ORF">ALOHA_HF130_AEPn_1_04c</name>
</gene>
<dbReference type="SUPFAM" id="SSF55874">
    <property type="entry name" value="ATPase domain of HSP90 chaperone/DNA topoisomerase II/histidine kinase"/>
    <property type="match status" value="1"/>
</dbReference>
<dbReference type="InterPro" id="IPR003018">
    <property type="entry name" value="GAF"/>
</dbReference>
<dbReference type="GO" id="GO:0000155">
    <property type="term" value="F:phosphorelay sensor kinase activity"/>
    <property type="evidence" value="ECO:0007669"/>
    <property type="project" value="InterPro"/>
</dbReference>
<evidence type="ECO:0000256" key="8">
    <source>
        <dbReference type="ARBA" id="ARBA00023012"/>
    </source>
</evidence>
<dbReference type="Gene3D" id="1.10.287.130">
    <property type="match status" value="1"/>
</dbReference>
<dbReference type="InterPro" id="IPR036890">
    <property type="entry name" value="HATPase_C_sf"/>
</dbReference>
<dbReference type="AlphaFoldDB" id="D0E8I3"/>
<evidence type="ECO:0000259" key="10">
    <source>
        <dbReference type="PROSITE" id="PS50109"/>
    </source>
</evidence>
<reference evidence="11" key="1">
    <citation type="journal article" date="2010" name="Environ. Microbiol.">
        <title>Widespread known and novel phosphonate utilization pathways in marine bacteria revealed by functional screening and metagenomic analyses.</title>
        <authorList>
            <person name="Martinez A."/>
            <person name="Tyson G.W."/>
            <person name="DeLong E.F."/>
        </authorList>
    </citation>
    <scope>NUCLEOTIDE SEQUENCE</scope>
</reference>
<feature type="coiled-coil region" evidence="9">
    <location>
        <begin position="191"/>
        <end position="225"/>
    </location>
</feature>
<keyword evidence="6 11" id="KW-0418">Kinase</keyword>
<evidence type="ECO:0000256" key="5">
    <source>
        <dbReference type="ARBA" id="ARBA00022741"/>
    </source>
</evidence>
<evidence type="ECO:0000256" key="9">
    <source>
        <dbReference type="SAM" id="Coils"/>
    </source>
</evidence>
<proteinExistence type="predicted"/>
<dbReference type="EMBL" id="GQ422594">
    <property type="protein sequence ID" value="ACU83548.1"/>
    <property type="molecule type" value="Genomic_DNA"/>
</dbReference>
<keyword evidence="3" id="KW-0597">Phosphoprotein</keyword>
<organism evidence="11">
    <name type="scientific">Uncultured bacterium HF130_AEPn_1</name>
    <dbReference type="NCBI Taxonomy" id="663362"/>
    <lineage>
        <taxon>Bacteria</taxon>
        <taxon>environmental samples</taxon>
    </lineage>
</organism>
<dbReference type="SMART" id="SM00387">
    <property type="entry name" value="HATPase_c"/>
    <property type="match status" value="1"/>
</dbReference>
<dbReference type="PANTHER" id="PTHR43065:SF10">
    <property type="entry name" value="PEROXIDE STRESS-ACTIVATED HISTIDINE KINASE MAK3"/>
    <property type="match status" value="1"/>
</dbReference>
<dbReference type="InterPro" id="IPR003661">
    <property type="entry name" value="HisK_dim/P_dom"/>
</dbReference>
<dbReference type="SUPFAM" id="SSF47384">
    <property type="entry name" value="Homodimeric domain of signal transducing histidine kinase"/>
    <property type="match status" value="1"/>
</dbReference>
<dbReference type="InterPro" id="IPR005467">
    <property type="entry name" value="His_kinase_dom"/>
</dbReference>
<dbReference type="SMART" id="SM00065">
    <property type="entry name" value="GAF"/>
    <property type="match status" value="1"/>
</dbReference>
<dbReference type="EC" id="2.7.13.3" evidence="2"/>
<dbReference type="GO" id="GO:0005524">
    <property type="term" value="F:ATP binding"/>
    <property type="evidence" value="ECO:0007669"/>
    <property type="project" value="UniProtKB-KW"/>
</dbReference>
<dbReference type="InterPro" id="IPR004358">
    <property type="entry name" value="Sig_transdc_His_kin-like_C"/>
</dbReference>
<evidence type="ECO:0000256" key="6">
    <source>
        <dbReference type="ARBA" id="ARBA00022777"/>
    </source>
</evidence>
<dbReference type="PRINTS" id="PR00344">
    <property type="entry name" value="BCTRLSENSOR"/>
</dbReference>
<evidence type="ECO:0000256" key="3">
    <source>
        <dbReference type="ARBA" id="ARBA00022553"/>
    </source>
</evidence>
<dbReference type="Gene3D" id="3.30.565.10">
    <property type="entry name" value="Histidine kinase-like ATPase, C-terminal domain"/>
    <property type="match status" value="1"/>
</dbReference>
<evidence type="ECO:0000256" key="4">
    <source>
        <dbReference type="ARBA" id="ARBA00022679"/>
    </source>
</evidence>
<name>D0E8I3_UNCHF</name>
<evidence type="ECO:0000256" key="7">
    <source>
        <dbReference type="ARBA" id="ARBA00022840"/>
    </source>
</evidence>
<evidence type="ECO:0000256" key="2">
    <source>
        <dbReference type="ARBA" id="ARBA00012438"/>
    </source>
</evidence>
<dbReference type="Pfam" id="PF02518">
    <property type="entry name" value="HATPase_c"/>
    <property type="match status" value="1"/>
</dbReference>
<dbReference type="SUPFAM" id="SSF55781">
    <property type="entry name" value="GAF domain-like"/>
    <property type="match status" value="1"/>
</dbReference>
<comment type="catalytic activity">
    <reaction evidence="1">
        <text>ATP + protein L-histidine = ADP + protein N-phospho-L-histidine.</text>
        <dbReference type="EC" id="2.7.13.3"/>
    </reaction>
</comment>
<dbReference type="InterPro" id="IPR003594">
    <property type="entry name" value="HATPase_dom"/>
</dbReference>
<dbReference type="InterPro" id="IPR036097">
    <property type="entry name" value="HisK_dim/P_sf"/>
</dbReference>
<dbReference type="Gene3D" id="3.30.450.40">
    <property type="match status" value="1"/>
</dbReference>
<dbReference type="CDD" id="cd00082">
    <property type="entry name" value="HisKA"/>
    <property type="match status" value="1"/>
</dbReference>
<keyword evidence="7" id="KW-0067">ATP-binding</keyword>
<dbReference type="PANTHER" id="PTHR43065">
    <property type="entry name" value="SENSOR HISTIDINE KINASE"/>
    <property type="match status" value="1"/>
</dbReference>
<accession>D0E8I3</accession>
<evidence type="ECO:0000256" key="1">
    <source>
        <dbReference type="ARBA" id="ARBA00000085"/>
    </source>
</evidence>
<sequence length="466" mass="52517">MIWHFNIVDMTVEVRLHKNFKERMFFANQAYQKLNALQELSMDITGKDLETKKVQTILEEVISIFSGDKAAMMLAEGDYLYFAGLNGVDNTESSGKIPIGEGISGKVFESKEPILVADLSKDPKFNERELEKFYHRSFMSVPLKVKGKLLGVLNVHSKVPNVFNEEDLQIFSTFAVQTATAIVNNRLFFELQQSENRLKLTNNELEQTLLELKKTQNQLVHSEKMASLGQLVAGVAHEINNPANYISNGIEEISDNLGRLKETIYQIRPQGERGDKFISLFSEVLSTKNDLLPLLQEGSQRLKEIVRALRNFSRHDEAPVKNVDLHEGIDSTLAILQEKFNSIRVLKEYGELPPVSCKPAEINQVVMNICSNAAYAMNQLTARMPVFKISTSKNKDSVVLEFSDNGEGIPKKDQEKIFDPFFTTKDIGDGTGLGLSISYQIIKDHDGDLRFESNSNGTKFMIELPV</sequence>